<keyword evidence="17" id="KW-1185">Reference proteome</keyword>
<dbReference type="SUPFAM" id="SSF52172">
    <property type="entry name" value="CheY-like"/>
    <property type="match status" value="1"/>
</dbReference>
<feature type="domain" description="Histidine kinase" evidence="14">
    <location>
        <begin position="851"/>
        <end position="1068"/>
    </location>
</feature>
<evidence type="ECO:0000313" key="17">
    <source>
        <dbReference type="Proteomes" id="UP000321907"/>
    </source>
</evidence>
<organism evidence="16 17">
    <name type="scientific">Neolewinella aurantiaca</name>
    <dbReference type="NCBI Taxonomy" id="2602767"/>
    <lineage>
        <taxon>Bacteria</taxon>
        <taxon>Pseudomonadati</taxon>
        <taxon>Bacteroidota</taxon>
        <taxon>Saprospiria</taxon>
        <taxon>Saprospirales</taxon>
        <taxon>Lewinellaceae</taxon>
        <taxon>Neolewinella</taxon>
    </lineage>
</organism>
<dbReference type="Gene3D" id="1.10.287.130">
    <property type="match status" value="1"/>
</dbReference>
<dbReference type="Pfam" id="PF02518">
    <property type="entry name" value="HATPase_c"/>
    <property type="match status" value="1"/>
</dbReference>
<dbReference type="SUPFAM" id="SSF63829">
    <property type="entry name" value="Calcium-dependent phosphotriesterase"/>
    <property type="match status" value="3"/>
</dbReference>
<dbReference type="CDD" id="cd00082">
    <property type="entry name" value="HisKA"/>
    <property type="match status" value="1"/>
</dbReference>
<dbReference type="FunFam" id="1.10.287.130:FF:000045">
    <property type="entry name" value="Two-component system sensor histidine kinase/response regulator"/>
    <property type="match status" value="1"/>
</dbReference>
<dbReference type="Proteomes" id="UP000321907">
    <property type="component" value="Unassembled WGS sequence"/>
</dbReference>
<reference evidence="16 17" key="1">
    <citation type="submission" date="2019-08" db="EMBL/GenBank/DDBJ databases">
        <title>Lewinella sp. strain SSH13 Genome sequencing and assembly.</title>
        <authorList>
            <person name="Kim I."/>
        </authorList>
    </citation>
    <scope>NUCLEOTIDE SEQUENCE [LARGE SCALE GENOMIC DNA]</scope>
    <source>
        <strain evidence="16 17">SSH13</strain>
    </source>
</reference>
<dbReference type="Gene3D" id="3.30.565.10">
    <property type="entry name" value="Histidine kinase-like ATPase, C-terminal domain"/>
    <property type="match status" value="1"/>
</dbReference>
<dbReference type="PROSITE" id="PS50110">
    <property type="entry name" value="RESPONSE_REGULATORY"/>
    <property type="match status" value="1"/>
</dbReference>
<dbReference type="InterPro" id="IPR004358">
    <property type="entry name" value="Sig_transdc_His_kin-like_C"/>
</dbReference>
<dbReference type="CDD" id="cd17574">
    <property type="entry name" value="REC_OmpR"/>
    <property type="match status" value="1"/>
</dbReference>
<dbReference type="Gene3D" id="3.40.50.2300">
    <property type="match status" value="1"/>
</dbReference>
<dbReference type="GO" id="GO:0003700">
    <property type="term" value="F:DNA-binding transcription factor activity"/>
    <property type="evidence" value="ECO:0007669"/>
    <property type="project" value="InterPro"/>
</dbReference>
<dbReference type="GO" id="GO:0000155">
    <property type="term" value="F:phosphorelay sensor kinase activity"/>
    <property type="evidence" value="ECO:0007669"/>
    <property type="project" value="InterPro"/>
</dbReference>
<dbReference type="SMART" id="SM00342">
    <property type="entry name" value="HTH_ARAC"/>
    <property type="match status" value="1"/>
</dbReference>
<dbReference type="SUPFAM" id="SSF46689">
    <property type="entry name" value="Homeodomain-like"/>
    <property type="match status" value="1"/>
</dbReference>
<evidence type="ECO:0000256" key="7">
    <source>
        <dbReference type="ARBA" id="ARBA00022840"/>
    </source>
</evidence>
<evidence type="ECO:0000256" key="1">
    <source>
        <dbReference type="ARBA" id="ARBA00000085"/>
    </source>
</evidence>
<protein>
    <recommendedName>
        <fullName evidence="2">histidine kinase</fullName>
        <ecNumber evidence="2">2.7.13.3</ecNumber>
    </recommendedName>
</protein>
<dbReference type="GO" id="GO:0005524">
    <property type="term" value="F:ATP binding"/>
    <property type="evidence" value="ECO:0007669"/>
    <property type="project" value="UniProtKB-KW"/>
</dbReference>
<evidence type="ECO:0000256" key="9">
    <source>
        <dbReference type="ARBA" id="ARBA00023015"/>
    </source>
</evidence>
<dbReference type="InterPro" id="IPR001789">
    <property type="entry name" value="Sig_transdc_resp-reg_receiver"/>
</dbReference>
<dbReference type="PRINTS" id="PR00344">
    <property type="entry name" value="BCTRLSENSOR"/>
</dbReference>
<dbReference type="PROSITE" id="PS50109">
    <property type="entry name" value="HIS_KIN"/>
    <property type="match status" value="1"/>
</dbReference>
<dbReference type="Pfam" id="PF07494">
    <property type="entry name" value="Reg_prop"/>
    <property type="match status" value="7"/>
</dbReference>
<dbReference type="SMART" id="SM00387">
    <property type="entry name" value="HATPase_c"/>
    <property type="match status" value="1"/>
</dbReference>
<proteinExistence type="predicted"/>
<evidence type="ECO:0000256" key="8">
    <source>
        <dbReference type="ARBA" id="ARBA00023012"/>
    </source>
</evidence>
<dbReference type="InterPro" id="IPR036890">
    <property type="entry name" value="HATPase_C_sf"/>
</dbReference>
<dbReference type="SMART" id="SM00448">
    <property type="entry name" value="REC"/>
    <property type="match status" value="1"/>
</dbReference>
<keyword evidence="6" id="KW-0418">Kinase</keyword>
<feature type="domain" description="Response regulatory" evidence="15">
    <location>
        <begin position="1116"/>
        <end position="1231"/>
    </location>
</feature>
<evidence type="ECO:0000259" key="14">
    <source>
        <dbReference type="PROSITE" id="PS50109"/>
    </source>
</evidence>
<evidence type="ECO:0000256" key="12">
    <source>
        <dbReference type="PROSITE-ProRule" id="PRU00169"/>
    </source>
</evidence>
<dbReference type="InterPro" id="IPR005467">
    <property type="entry name" value="His_kinase_dom"/>
</dbReference>
<name>A0A5C7FYS4_9BACT</name>
<evidence type="ECO:0000259" key="13">
    <source>
        <dbReference type="PROSITE" id="PS01124"/>
    </source>
</evidence>
<feature type="domain" description="HTH araC/xylS-type" evidence="13">
    <location>
        <begin position="1263"/>
        <end position="1362"/>
    </location>
</feature>
<dbReference type="Pfam" id="PF00512">
    <property type="entry name" value="HisKA"/>
    <property type="match status" value="1"/>
</dbReference>
<dbReference type="Pfam" id="PF12833">
    <property type="entry name" value="HTH_18"/>
    <property type="match status" value="1"/>
</dbReference>
<dbReference type="PANTHER" id="PTHR43547">
    <property type="entry name" value="TWO-COMPONENT HISTIDINE KINASE"/>
    <property type="match status" value="1"/>
</dbReference>
<evidence type="ECO:0000256" key="3">
    <source>
        <dbReference type="ARBA" id="ARBA00022553"/>
    </source>
</evidence>
<evidence type="ECO:0000256" key="4">
    <source>
        <dbReference type="ARBA" id="ARBA00022679"/>
    </source>
</evidence>
<dbReference type="PANTHER" id="PTHR43547:SF2">
    <property type="entry name" value="HYBRID SIGNAL TRANSDUCTION HISTIDINE KINASE C"/>
    <property type="match status" value="1"/>
</dbReference>
<gene>
    <name evidence="16" type="ORF">FUA23_00850</name>
</gene>
<dbReference type="InterPro" id="IPR009057">
    <property type="entry name" value="Homeodomain-like_sf"/>
</dbReference>
<dbReference type="InterPro" id="IPR015943">
    <property type="entry name" value="WD40/YVTN_repeat-like_dom_sf"/>
</dbReference>
<keyword evidence="4" id="KW-0808">Transferase</keyword>
<dbReference type="Pfam" id="PF00072">
    <property type="entry name" value="Response_reg"/>
    <property type="match status" value="1"/>
</dbReference>
<dbReference type="InterPro" id="IPR011006">
    <property type="entry name" value="CheY-like_superfamily"/>
</dbReference>
<dbReference type="SUPFAM" id="SSF47384">
    <property type="entry name" value="Homodimeric domain of signal transducing histidine kinase"/>
    <property type="match status" value="1"/>
</dbReference>
<dbReference type="EC" id="2.7.13.3" evidence="2"/>
<dbReference type="SMART" id="SM00388">
    <property type="entry name" value="HisKA"/>
    <property type="match status" value="1"/>
</dbReference>
<comment type="caution">
    <text evidence="16">The sequence shown here is derived from an EMBL/GenBank/DDBJ whole genome shotgun (WGS) entry which is preliminary data.</text>
</comment>
<keyword evidence="7" id="KW-0067">ATP-binding</keyword>
<evidence type="ECO:0000256" key="2">
    <source>
        <dbReference type="ARBA" id="ARBA00012438"/>
    </source>
</evidence>
<dbReference type="InterPro" id="IPR018062">
    <property type="entry name" value="HTH_AraC-typ_CS"/>
</dbReference>
<dbReference type="Gene3D" id="2.130.10.10">
    <property type="entry name" value="YVTN repeat-like/Quinoprotein amine dehydrogenase"/>
    <property type="match status" value="4"/>
</dbReference>
<evidence type="ECO:0000313" key="16">
    <source>
        <dbReference type="EMBL" id="TXF91766.1"/>
    </source>
</evidence>
<evidence type="ECO:0000256" key="10">
    <source>
        <dbReference type="ARBA" id="ARBA00023125"/>
    </source>
</evidence>
<dbReference type="InterPro" id="IPR011123">
    <property type="entry name" value="Y_Y_Y"/>
</dbReference>
<dbReference type="Gene3D" id="1.10.10.60">
    <property type="entry name" value="Homeodomain-like"/>
    <property type="match status" value="1"/>
</dbReference>
<keyword evidence="11" id="KW-0804">Transcription</keyword>
<dbReference type="PROSITE" id="PS00041">
    <property type="entry name" value="HTH_ARAC_FAMILY_1"/>
    <property type="match status" value="1"/>
</dbReference>
<evidence type="ECO:0000256" key="11">
    <source>
        <dbReference type="ARBA" id="ARBA00023163"/>
    </source>
</evidence>
<dbReference type="InterPro" id="IPR011110">
    <property type="entry name" value="Reg_prop"/>
</dbReference>
<dbReference type="FunFam" id="3.30.565.10:FF:000037">
    <property type="entry name" value="Hybrid sensor histidine kinase/response regulator"/>
    <property type="match status" value="1"/>
</dbReference>
<comment type="catalytic activity">
    <reaction evidence="1">
        <text>ATP + protein L-histidine = ADP + protein N-phospho-L-histidine.</text>
        <dbReference type="EC" id="2.7.13.3"/>
    </reaction>
</comment>
<dbReference type="RefSeq" id="WP_147928807.1">
    <property type="nucleotide sequence ID" value="NZ_VOXD01000001.1"/>
</dbReference>
<keyword evidence="10" id="KW-0238">DNA-binding</keyword>
<dbReference type="Pfam" id="PF07495">
    <property type="entry name" value="Y_Y_Y"/>
    <property type="match status" value="1"/>
</dbReference>
<dbReference type="PROSITE" id="PS01124">
    <property type="entry name" value="HTH_ARAC_FAMILY_2"/>
    <property type="match status" value="1"/>
</dbReference>
<dbReference type="EMBL" id="VOXD01000001">
    <property type="protein sequence ID" value="TXF91766.1"/>
    <property type="molecule type" value="Genomic_DNA"/>
</dbReference>
<keyword evidence="9" id="KW-0805">Transcription regulation</keyword>
<evidence type="ECO:0000256" key="5">
    <source>
        <dbReference type="ARBA" id="ARBA00022741"/>
    </source>
</evidence>
<dbReference type="InterPro" id="IPR003594">
    <property type="entry name" value="HATPase_dom"/>
</dbReference>
<keyword evidence="8" id="KW-0902">Two-component regulatory system</keyword>
<evidence type="ECO:0000256" key="6">
    <source>
        <dbReference type="ARBA" id="ARBA00022777"/>
    </source>
</evidence>
<feature type="modified residue" description="4-aspartylphosphate" evidence="12">
    <location>
        <position position="1164"/>
    </location>
</feature>
<dbReference type="Gene3D" id="2.60.40.10">
    <property type="entry name" value="Immunoglobulins"/>
    <property type="match status" value="1"/>
</dbReference>
<keyword evidence="5" id="KW-0547">Nucleotide-binding</keyword>
<dbReference type="SUPFAM" id="SSF55874">
    <property type="entry name" value="ATPase domain of HSP90 chaperone/DNA topoisomerase II/histidine kinase"/>
    <property type="match status" value="1"/>
</dbReference>
<dbReference type="InterPro" id="IPR013783">
    <property type="entry name" value="Ig-like_fold"/>
</dbReference>
<evidence type="ECO:0000259" key="15">
    <source>
        <dbReference type="PROSITE" id="PS50110"/>
    </source>
</evidence>
<dbReference type="InterPro" id="IPR018060">
    <property type="entry name" value="HTH_AraC"/>
</dbReference>
<dbReference type="InterPro" id="IPR003661">
    <property type="entry name" value="HisK_dim/P_dom"/>
</dbReference>
<dbReference type="InterPro" id="IPR036097">
    <property type="entry name" value="HisK_dim/P_sf"/>
</dbReference>
<keyword evidence="3 12" id="KW-0597">Phosphoprotein</keyword>
<sequence length="1364" mass="153317">MKREKFLWVKIMLSLSLCFVVNIELAAIGPEEAVFRRFSQSNGLSQNSVFSIAQDNQGFLWFATRDGLNRYDGYNFTLYHHKHGEENTLVGNDVRALYFDAGRKAMWIGTLEGLSRLDLVTNRFTNYKYGVSGLSSNYILTIYEDRSGRLLVGTRAGLDLYDPETDSFRQVAPAPGVKAPAVHSITEDKQGRIWLGTATGLAALKESMAGVPHIVKGGTVALTYPEAPAEEEIQVVFFDRSEKFWAGTEKSGLFCWPDSGASPVVYRHNRNKKTSLSNDNVRTIAQDAKGNIWIGTFLGLNRLVAGETAFQRFLHDDRNQASLSHNSIRKIFIDKQGGLWAGTYHGGVSYYHPNLANFRQYRQDGSPASLSNNIVSDIVGTGGNKFWIGTEGGGLNYFDYEANTFKAFLHQENNRNSLSGNNVKSLLWDGEGLWVGTFDAGLNYFKPDVNEWQQYQYKEGKENGLSSNNVYDLLLEENRLWIMTFGAGLDMLNLETGEFENFSTIRLDSTSLSSNQGRVLLRDSKGRFWAGTENGLNLRVDGGGSTPHFQRLLQGRRVYSLTEAADGKIWAGTLNDGLFVLDPDDFSWLQFTEVNGLPGHSIFGILQDNQGMLWLSTNNGIVSFDPESMHATAFSIAAGLQNLEYNFNGYYKAGSGDLFFGGLQGLTVFSPENFRPDSTPPTIVFTDLKRANRKVPISEDGLLQQALNYTDELVFDYNSANFSIGFALIDYLDPANSQYAYRLEGLEPDWTFSRGESEATYTIQRSGDYVFRLKGANGKGVWNNTERTISIKVLPPPWRSGWAYLAYSILVIGLVYGLFRFVRLRHRLDLERIAKEQQKAAHESRLRFFTNITHEFRTPLTLILGPLQDLLQKHRESSDYERMVGIERNTKRLLNLVNQILIFRKMEADHAPLNTAREDVIAMLKDIFLSFKETARIKNIDFLWEVETDSLYFEFDRDKLDKVFFNLLSNAFTFTPKGGRVALCASLVNARFEVSVRNTGRGISPENIPHVFERFYEDHSTAGNNTGAGSGIGLALSRQLVELHDGKITVESEPGVETRFIVRLPLGPTAHIAFANVPDTEIQSPALAVPDSEDGKVVVSKSPAGKQRGRESSEPLLLIVEDNPEVSAYLENIFKPYYRLVCAPNGQEGLRQTRSLQPDLVISDVMMPEMDGETMCRHIKEDISTSHVPVILLTARSIEPFKIGGLRAGADDYITKPFNPEELRLRVENTLTTRRRFREGFGKVMSLDPSPVQVTTLDEAFLQQALEIAEENIGNSDFKVEEFARQLAVSRALLFTKLKALTGKTPNKFLRGLRLKRAAQLLVDSDFQVSRIAAQVGFKDVRYFSKCFQQYFEATPTEFRMRGK</sequence>
<dbReference type="OrthoDB" id="717811at2"/>
<dbReference type="GO" id="GO:0043565">
    <property type="term" value="F:sequence-specific DNA binding"/>
    <property type="evidence" value="ECO:0007669"/>
    <property type="project" value="InterPro"/>
</dbReference>
<accession>A0A5C7FYS4</accession>